<dbReference type="Gene3D" id="3.40.50.720">
    <property type="entry name" value="NAD(P)-binding Rossmann-like Domain"/>
    <property type="match status" value="1"/>
</dbReference>
<evidence type="ECO:0000313" key="3">
    <source>
        <dbReference type="Proteomes" id="UP000216991"/>
    </source>
</evidence>
<dbReference type="InterPro" id="IPR051207">
    <property type="entry name" value="ComplexI_NDUFA9_subunit"/>
</dbReference>
<comment type="caution">
    <text evidence="2">The sequence shown here is derived from an EMBL/GenBank/DDBJ whole genome shotgun (WGS) entry which is preliminary data.</text>
</comment>
<evidence type="ECO:0000259" key="1">
    <source>
        <dbReference type="Pfam" id="PF01370"/>
    </source>
</evidence>
<accession>A0A255Y7Y8</accession>
<dbReference type="OrthoDB" id="9776313at2"/>
<dbReference type="AlphaFoldDB" id="A0A255Y7Y8"/>
<reference evidence="2 3" key="1">
    <citation type="submission" date="2017-07" db="EMBL/GenBank/DDBJ databases">
        <title>Sandarakinorhabdus cyanobacteriorum sp. nov., a novel bacterium isolated from cyanobacterial aggregates in a eutrophic lake.</title>
        <authorList>
            <person name="Cai H."/>
        </authorList>
    </citation>
    <scope>NUCLEOTIDE SEQUENCE [LARGE SCALE GENOMIC DNA]</scope>
    <source>
        <strain evidence="2 3">TH057</strain>
    </source>
</reference>
<feature type="domain" description="NAD-dependent epimerase/dehydratase" evidence="1">
    <location>
        <begin position="17"/>
        <end position="225"/>
    </location>
</feature>
<dbReference type="InterPro" id="IPR036291">
    <property type="entry name" value="NAD(P)-bd_dom_sf"/>
</dbReference>
<organism evidence="2 3">
    <name type="scientific">Sandarakinorhabdus cyanobacteriorum</name>
    <dbReference type="NCBI Taxonomy" id="1981098"/>
    <lineage>
        <taxon>Bacteria</taxon>
        <taxon>Pseudomonadati</taxon>
        <taxon>Pseudomonadota</taxon>
        <taxon>Alphaproteobacteria</taxon>
        <taxon>Sphingomonadales</taxon>
        <taxon>Sphingosinicellaceae</taxon>
        <taxon>Sandarakinorhabdus</taxon>
    </lineage>
</organism>
<dbReference type="EMBL" id="NOXT01000122">
    <property type="protein sequence ID" value="OYQ25356.1"/>
    <property type="molecule type" value="Genomic_DNA"/>
</dbReference>
<dbReference type="PANTHER" id="PTHR12126:SF11">
    <property type="entry name" value="NADH DEHYDROGENASE [UBIQUINONE] 1 ALPHA SUBCOMPLEX SUBUNIT 9, MITOCHONDRIAL"/>
    <property type="match status" value="1"/>
</dbReference>
<name>A0A255Y7Y8_9SPHN</name>
<dbReference type="GO" id="GO:0044877">
    <property type="term" value="F:protein-containing complex binding"/>
    <property type="evidence" value="ECO:0007669"/>
    <property type="project" value="TreeGrafter"/>
</dbReference>
<dbReference type="CDD" id="cd05271">
    <property type="entry name" value="NDUFA9_like_SDR_a"/>
    <property type="match status" value="1"/>
</dbReference>
<evidence type="ECO:0000313" key="2">
    <source>
        <dbReference type="EMBL" id="OYQ25356.1"/>
    </source>
</evidence>
<protein>
    <recommendedName>
        <fullName evidence="1">NAD-dependent epimerase/dehydratase domain-containing protein</fullName>
    </recommendedName>
</protein>
<dbReference type="Pfam" id="PF01370">
    <property type="entry name" value="Epimerase"/>
    <property type="match status" value="1"/>
</dbReference>
<sequence>MANSVNGVPPLAQGELVTVVGGAGFIGRYVVQALARAGCRVRAVSRHADSALFLKPLGDLGQIQVVSGNITSDADMAAAFAGAAAGVNLVGILAESGSQRFDSLQAEGAGRAARAAAAAGARSFVQVSAIGADAGSPIAYARSKGEGEQAVLAAFPGATILRPSLVAGPEDQFFNRFAGMARIAPFLPAISGSSLFQPVYVHDVADAVLAALNNPAARGQTYELGGPDVLSFTAILQMISDLTGLDRPVVPLSDFTSGLLAKLGDVLPFMPMNSDQLAMLKKGNIVGPGRPGLADLGVTPTPLAAFVPAMLERFRRGGRFAKAA</sequence>
<dbReference type="SUPFAM" id="SSF51735">
    <property type="entry name" value="NAD(P)-binding Rossmann-fold domains"/>
    <property type="match status" value="1"/>
</dbReference>
<keyword evidence="3" id="KW-1185">Reference proteome</keyword>
<dbReference type="Proteomes" id="UP000216991">
    <property type="component" value="Unassembled WGS sequence"/>
</dbReference>
<gene>
    <name evidence="2" type="ORF">CHU93_13910</name>
</gene>
<dbReference type="FunFam" id="3.40.50.720:FF:000702">
    <property type="entry name" value="NADH dehydrogenase (Ubiquinone)"/>
    <property type="match status" value="1"/>
</dbReference>
<dbReference type="InterPro" id="IPR001509">
    <property type="entry name" value="Epimerase_deHydtase"/>
</dbReference>
<dbReference type="PANTHER" id="PTHR12126">
    <property type="entry name" value="NADH-UBIQUINONE OXIDOREDUCTASE 39 KDA SUBUNIT-RELATED"/>
    <property type="match status" value="1"/>
</dbReference>
<proteinExistence type="predicted"/>